<evidence type="ECO:0000313" key="4">
    <source>
        <dbReference type="Proteomes" id="UP000072794"/>
    </source>
</evidence>
<dbReference type="Proteomes" id="UP000072794">
    <property type="component" value="Unassembled WGS sequence"/>
</dbReference>
<organism evidence="3 4">
    <name type="scientific">Streptococcus suis</name>
    <dbReference type="NCBI Taxonomy" id="1307"/>
    <lineage>
        <taxon>Bacteria</taxon>
        <taxon>Bacillati</taxon>
        <taxon>Bacillota</taxon>
        <taxon>Bacilli</taxon>
        <taxon>Lactobacillales</taxon>
        <taxon>Streptococcaceae</taxon>
        <taxon>Streptococcus</taxon>
    </lineage>
</organism>
<dbReference type="RefSeq" id="WP_052804988.1">
    <property type="nucleotide sequence ID" value="NZ_CEDY01000028.1"/>
</dbReference>
<dbReference type="PANTHER" id="PTHR42811">
    <property type="entry name" value="SERINE ACETYLTRANSFERASE"/>
    <property type="match status" value="1"/>
</dbReference>
<sequence length="153" mass="16693">MKRKAELVAIKARNYFLAKKYRRATFFSTVLRVVFSCDLPAEVQFHESIQLVHNGLGCVFHPKTVIAENCKIYQNVTLGGNGKIINGEIISGAPKLEKNVAVFAGACVLGPITIGHDSIVGANAVVTKNVPPHSLVIGNPAQVKELNFEYNFE</sequence>
<dbReference type="SUPFAM" id="SSF51161">
    <property type="entry name" value="Trimeric LpxA-like enzymes"/>
    <property type="match status" value="1"/>
</dbReference>
<name>A0A0Z8E8T6_STRSU</name>
<dbReference type="InterPro" id="IPR045304">
    <property type="entry name" value="LbH_SAT"/>
</dbReference>
<dbReference type="InterPro" id="IPR011004">
    <property type="entry name" value="Trimer_LpxA-like_sf"/>
</dbReference>
<dbReference type="GO" id="GO:0005737">
    <property type="term" value="C:cytoplasm"/>
    <property type="evidence" value="ECO:0007669"/>
    <property type="project" value="InterPro"/>
</dbReference>
<dbReference type="CDD" id="cd03354">
    <property type="entry name" value="LbH_SAT"/>
    <property type="match status" value="1"/>
</dbReference>
<keyword evidence="1 3" id="KW-0808">Transferase</keyword>
<dbReference type="GO" id="GO:0006535">
    <property type="term" value="P:cysteine biosynthetic process from serine"/>
    <property type="evidence" value="ECO:0007669"/>
    <property type="project" value="InterPro"/>
</dbReference>
<protein>
    <submittedName>
        <fullName evidence="3">Exopolysaccharide biosynthesis protein</fullName>
        <ecNumber evidence="3">2.3.1.30</ecNumber>
    </submittedName>
</protein>
<dbReference type="EMBL" id="FIHA01000002">
    <property type="protein sequence ID" value="CYU57393.1"/>
    <property type="molecule type" value="Genomic_DNA"/>
</dbReference>
<accession>A0A0Z8E8T6</accession>
<dbReference type="EC" id="2.3.1.30" evidence="3"/>
<proteinExistence type="predicted"/>
<keyword evidence="2 3" id="KW-0012">Acyltransferase</keyword>
<evidence type="ECO:0000256" key="2">
    <source>
        <dbReference type="ARBA" id="ARBA00023315"/>
    </source>
</evidence>
<dbReference type="InterPro" id="IPR005881">
    <property type="entry name" value="Ser_O-AcTrfase"/>
</dbReference>
<evidence type="ECO:0000313" key="3">
    <source>
        <dbReference type="EMBL" id="CYU57393.1"/>
    </source>
</evidence>
<dbReference type="Gene3D" id="2.160.10.10">
    <property type="entry name" value="Hexapeptide repeat proteins"/>
    <property type="match status" value="1"/>
</dbReference>
<dbReference type="GO" id="GO:0009001">
    <property type="term" value="F:serine O-acetyltransferase activity"/>
    <property type="evidence" value="ECO:0007669"/>
    <property type="project" value="UniProtKB-EC"/>
</dbReference>
<dbReference type="PIRSF" id="PIRSF000441">
    <property type="entry name" value="CysE"/>
    <property type="match status" value="1"/>
</dbReference>
<reference evidence="3 4" key="1">
    <citation type="submission" date="2016-02" db="EMBL/GenBank/DDBJ databases">
        <authorList>
            <consortium name="Pathogen Informatics"/>
        </authorList>
    </citation>
    <scope>NUCLEOTIDE SEQUENCE [LARGE SCALE GENOMIC DNA]</scope>
    <source>
        <strain evidence="3 4">LSS52</strain>
    </source>
</reference>
<gene>
    <name evidence="3" type="primary">eps4</name>
    <name evidence="3" type="ORF">ERS132414_00159</name>
</gene>
<evidence type="ECO:0000256" key="1">
    <source>
        <dbReference type="ARBA" id="ARBA00022679"/>
    </source>
</evidence>
<dbReference type="AlphaFoldDB" id="A0A0Z8E8T6"/>